<proteinExistence type="predicted"/>
<dbReference type="EMBL" id="JANQBD010000035">
    <property type="protein sequence ID" value="MCR8636016.1"/>
    <property type="molecule type" value="Genomic_DNA"/>
</dbReference>
<protein>
    <submittedName>
        <fullName evidence="1">Uncharacterized protein</fullName>
    </submittedName>
</protein>
<evidence type="ECO:0000313" key="2">
    <source>
        <dbReference type="Proteomes" id="UP001300012"/>
    </source>
</evidence>
<name>A0ABT1YS69_9BACL</name>
<dbReference type="Proteomes" id="UP001300012">
    <property type="component" value="Unassembled WGS sequence"/>
</dbReference>
<keyword evidence="2" id="KW-1185">Reference proteome</keyword>
<accession>A0ABT1YS69</accession>
<dbReference type="RefSeq" id="WP_258217558.1">
    <property type="nucleotide sequence ID" value="NZ_JANQBD010000035.1"/>
</dbReference>
<evidence type="ECO:0000313" key="1">
    <source>
        <dbReference type="EMBL" id="MCR8636016.1"/>
    </source>
</evidence>
<comment type="caution">
    <text evidence="1">The sequence shown here is derived from an EMBL/GenBank/DDBJ whole genome shotgun (WGS) entry which is preliminary data.</text>
</comment>
<sequence length="56" mass="6696">MLATEELCEKELVMHKLQDMGLDQISNWINELPEDKWKDKFVLHWPTLVKECGIRI</sequence>
<gene>
    <name evidence="1" type="ORF">NV381_32990</name>
</gene>
<reference evidence="1 2" key="1">
    <citation type="submission" date="2022-08" db="EMBL/GenBank/DDBJ databases">
        <title>Paenibacillus endoradicis sp. nov., Paenibacillus radicibacter sp. nov and Paenibacillus pararadicis sp. nov., three cold-adapted plant growth-promoting bacteria isolated from root of Larix gmelinii in Great Khingan.</title>
        <authorList>
            <person name="Xue H."/>
        </authorList>
    </citation>
    <scope>NUCLEOTIDE SEQUENCE [LARGE SCALE GENOMIC DNA]</scope>
    <source>
        <strain evidence="1 2">N5-1-1-5</strain>
    </source>
</reference>
<organism evidence="1 2">
    <name type="scientific">Paenibacillus radicis</name>
    <name type="common">ex Xue et al. 2023</name>
    <dbReference type="NCBI Taxonomy" id="2972489"/>
    <lineage>
        <taxon>Bacteria</taxon>
        <taxon>Bacillati</taxon>
        <taxon>Bacillota</taxon>
        <taxon>Bacilli</taxon>
        <taxon>Bacillales</taxon>
        <taxon>Paenibacillaceae</taxon>
        <taxon>Paenibacillus</taxon>
    </lineage>
</organism>